<dbReference type="GO" id="GO:0015774">
    <property type="term" value="P:polysaccharide transport"/>
    <property type="evidence" value="ECO:0007669"/>
    <property type="project" value="InterPro"/>
</dbReference>
<gene>
    <name evidence="1" type="ORF">DFR49_0478</name>
</gene>
<evidence type="ECO:0000313" key="2">
    <source>
        <dbReference type="Proteomes" id="UP000266568"/>
    </source>
</evidence>
<evidence type="ECO:0000313" key="1">
    <source>
        <dbReference type="EMBL" id="RIA45949.1"/>
    </source>
</evidence>
<dbReference type="GO" id="GO:0000271">
    <property type="term" value="P:polysaccharide biosynthetic process"/>
    <property type="evidence" value="ECO:0007669"/>
    <property type="project" value="InterPro"/>
</dbReference>
<protein>
    <submittedName>
        <fullName evidence="1">Capsular polysaccharide export protein</fullName>
    </submittedName>
</protein>
<dbReference type="CDD" id="cd16441">
    <property type="entry name" value="beta_Kdo_transferase_KpsS"/>
    <property type="match status" value="1"/>
</dbReference>
<organism evidence="1 2">
    <name type="scientific">Hephaestia caeni</name>
    <dbReference type="NCBI Taxonomy" id="645617"/>
    <lineage>
        <taxon>Bacteria</taxon>
        <taxon>Pseudomonadati</taxon>
        <taxon>Pseudomonadota</taxon>
        <taxon>Alphaproteobacteria</taxon>
        <taxon>Sphingomonadales</taxon>
        <taxon>Sphingomonadaceae</taxon>
        <taxon>Hephaestia</taxon>
    </lineage>
</organism>
<dbReference type="RefSeq" id="WP_004211640.1">
    <property type="nucleotide sequence ID" value="NZ_QXDC01000002.1"/>
</dbReference>
<sequence length="412" mass="45818">MTQRSFLFLQGPPGPFFRQLASGLRARGHHCHRINLNGGDWFDWRGPSDSFRGTLDDWSGYLHEVIERHQVTDVILFGDCRQYHLSARVCAMNREVAVHVFEEGYIRPDWVTLERDGVNGNSSLPRDPDAYICLARQLPPVPTHNHVAPNFRQRATEAMAYCLATLLLAPRFPNYVSHRPYPILSELRGWIARIMARPIALRRSAKSLAELGSRRYFLLPLQLDSDHQIRIHSPFSGMAVALEAIVRSFAAHAAKDIVLLVKEHPIDNGLHAWRNIVVDLARAHGVADRVLFIADGDLYTIVDRASGVVTVNSTTGTLALASGIPVIVLGKAIYDLPGITHQHSLDAFWVRPTAPSPDVYEAFRRVVVARCLLYGGFSSARARALLLPEAITRLGGIQGRTLRAAPYAKVAA</sequence>
<dbReference type="AlphaFoldDB" id="A0A397PDE9"/>
<keyword evidence="2" id="KW-1185">Reference proteome</keyword>
<accession>A0A397PDE9</accession>
<dbReference type="InterPro" id="IPR007833">
    <property type="entry name" value="Capsule_polysaccharide_synth"/>
</dbReference>
<dbReference type="Pfam" id="PF05159">
    <property type="entry name" value="Capsule_synth"/>
    <property type="match status" value="1"/>
</dbReference>
<name>A0A397PDE9_9SPHN</name>
<reference evidence="1 2" key="1">
    <citation type="submission" date="2018-08" db="EMBL/GenBank/DDBJ databases">
        <title>Genomic Encyclopedia of Type Strains, Phase IV (KMG-IV): sequencing the most valuable type-strain genomes for metagenomic binning, comparative biology and taxonomic classification.</title>
        <authorList>
            <person name="Goeker M."/>
        </authorList>
    </citation>
    <scope>NUCLEOTIDE SEQUENCE [LARGE SCALE GENOMIC DNA]</scope>
    <source>
        <strain evidence="1 2">DSM 25527</strain>
    </source>
</reference>
<proteinExistence type="predicted"/>
<comment type="caution">
    <text evidence="1">The sequence shown here is derived from an EMBL/GenBank/DDBJ whole genome shotgun (WGS) entry which is preliminary data.</text>
</comment>
<dbReference type="EMBL" id="QXDC01000002">
    <property type="protein sequence ID" value="RIA45949.1"/>
    <property type="molecule type" value="Genomic_DNA"/>
</dbReference>
<dbReference type="Proteomes" id="UP000266568">
    <property type="component" value="Unassembled WGS sequence"/>
</dbReference>